<sequence>MNSYRLFIISSAITTFIIGATYFTAFNYQFGAPIPASYDLANWVILKEDIARRATGKRILFVADSNVLFGMDSAYIEKKLGRPVINMGLHGGLPLDWILNVAVRNARRGDTVILPLVWGYYLTDYRDLNNWIVEQVVAWNRSYYDGLSLGRKIRFIKSVSLADLKQNISVKFNKEAILTENPFLHTQTPSEALAYYDKAASAQETFSYSYVNMNNHGDMLHTCGVNISASGASYSYPKKDSSLNKHSANLLMKSIKAMEARGVNVFVMAPVQVDSEITRSGWYQAAISNLWSELRNMGVNLLGTPDDFFFKPESFFNTEYHLNCAANQDRSERIINLLSPVMER</sequence>
<dbReference type="Proteomes" id="UP000249458">
    <property type="component" value="Unassembled WGS sequence"/>
</dbReference>
<evidence type="ECO:0000313" key="2">
    <source>
        <dbReference type="Proteomes" id="UP000249458"/>
    </source>
</evidence>
<dbReference type="RefSeq" id="WP_112218817.1">
    <property type="nucleotide sequence ID" value="NZ_MVJN01000003.1"/>
</dbReference>
<proteinExistence type="predicted"/>
<accession>A0A364LL42</accession>
<evidence type="ECO:0000313" key="1">
    <source>
        <dbReference type="EMBL" id="RAP37460.1"/>
    </source>
</evidence>
<gene>
    <name evidence="1" type="ORF">B1207_04615</name>
</gene>
<evidence type="ECO:0008006" key="3">
    <source>
        <dbReference type="Google" id="ProtNLM"/>
    </source>
</evidence>
<dbReference type="AlphaFoldDB" id="A0A364LL42"/>
<protein>
    <recommendedName>
        <fullName evidence="3">SGNH/GDSL hydrolase family protein</fullName>
    </recommendedName>
</protein>
<comment type="caution">
    <text evidence="1">The sequence shown here is derived from an EMBL/GenBank/DDBJ whole genome shotgun (WGS) entry which is preliminary data.</text>
</comment>
<organism evidence="1 2">
    <name type="scientific">Legionella quinlivanii</name>
    <dbReference type="NCBI Taxonomy" id="45073"/>
    <lineage>
        <taxon>Bacteria</taxon>
        <taxon>Pseudomonadati</taxon>
        <taxon>Pseudomonadota</taxon>
        <taxon>Gammaproteobacteria</taxon>
        <taxon>Legionellales</taxon>
        <taxon>Legionellaceae</taxon>
        <taxon>Legionella</taxon>
    </lineage>
</organism>
<reference evidence="1 2" key="1">
    <citation type="submission" date="2017-02" db="EMBL/GenBank/DDBJ databases">
        <title>Legionella quilivanii strain from human: case report and whole genome sequencing analysis.</title>
        <authorList>
            <person name="Lalancette C."/>
            <person name="Leduc J.-M."/>
            <person name="Levesque S."/>
            <person name="Fournier E."/>
            <person name="Saoud J."/>
            <person name="Faucher S.P."/>
            <person name="Bernard K."/>
            <person name="Martineau C."/>
            <person name="Longtin J."/>
        </authorList>
    </citation>
    <scope>NUCLEOTIDE SEQUENCE [LARGE SCALE GENOMIC DNA]</scope>
    <source>
        <strain evidence="1 2">ID143958</strain>
    </source>
</reference>
<name>A0A364LL42_9GAMM</name>
<dbReference type="EMBL" id="MVJN01000003">
    <property type="protein sequence ID" value="RAP37460.1"/>
    <property type="molecule type" value="Genomic_DNA"/>
</dbReference>